<dbReference type="InterPro" id="IPR014729">
    <property type="entry name" value="Rossmann-like_a/b/a_fold"/>
</dbReference>
<comment type="function">
    <text evidence="8">Catalyzes the attachment of tryptophan to tRNA(Trp).</text>
</comment>
<dbReference type="EMBL" id="JADJZA010000011">
    <property type="protein sequence ID" value="MBK9299040.1"/>
    <property type="molecule type" value="Genomic_DNA"/>
</dbReference>
<dbReference type="InterPro" id="IPR024109">
    <property type="entry name" value="Trp-tRNA-ligase_bac-type"/>
</dbReference>
<feature type="binding site" evidence="8">
    <location>
        <begin position="21"/>
        <end position="23"/>
    </location>
    <ligand>
        <name>ATP</name>
        <dbReference type="ChEBI" id="CHEBI:30616"/>
    </ligand>
</feature>
<comment type="caution">
    <text evidence="10">The sequence shown here is derived from an EMBL/GenBank/DDBJ whole genome shotgun (WGS) entry which is preliminary data.</text>
</comment>
<dbReference type="AlphaFoldDB" id="A0A936THP1"/>
<keyword evidence="8" id="KW-0963">Cytoplasm</keyword>
<keyword evidence="6 8" id="KW-0030">Aminoacyl-tRNA synthetase</keyword>
<feature type="binding site" evidence="8">
    <location>
        <begin position="160"/>
        <end position="162"/>
    </location>
    <ligand>
        <name>ATP</name>
        <dbReference type="ChEBI" id="CHEBI:30616"/>
    </ligand>
</feature>
<evidence type="ECO:0000256" key="7">
    <source>
        <dbReference type="ARBA" id="ARBA00049929"/>
    </source>
</evidence>
<dbReference type="PROSITE" id="PS00178">
    <property type="entry name" value="AA_TRNA_LIGASE_I"/>
    <property type="match status" value="1"/>
</dbReference>
<dbReference type="PANTHER" id="PTHR43766:SF1">
    <property type="entry name" value="TRYPTOPHAN--TRNA LIGASE, MITOCHONDRIAL"/>
    <property type="match status" value="1"/>
</dbReference>
<dbReference type="SUPFAM" id="SSF52374">
    <property type="entry name" value="Nucleotidylyl transferase"/>
    <property type="match status" value="1"/>
</dbReference>
<dbReference type="HAMAP" id="MF_00140_B">
    <property type="entry name" value="Trp_tRNA_synth_B"/>
    <property type="match status" value="1"/>
</dbReference>
<gene>
    <name evidence="8 10" type="primary">trpS</name>
    <name evidence="10" type="ORF">IPN02_19900</name>
</gene>
<dbReference type="GO" id="GO:0004830">
    <property type="term" value="F:tryptophan-tRNA ligase activity"/>
    <property type="evidence" value="ECO:0007669"/>
    <property type="project" value="UniProtKB-UniRule"/>
</dbReference>
<feature type="short sequence motif" description="'KMSKS' region" evidence="8">
    <location>
        <begin position="208"/>
        <end position="212"/>
    </location>
</feature>
<dbReference type="GO" id="GO:0005829">
    <property type="term" value="C:cytosol"/>
    <property type="evidence" value="ECO:0007669"/>
    <property type="project" value="TreeGrafter"/>
</dbReference>
<feature type="short sequence motif" description="'HIGH' region" evidence="8">
    <location>
        <begin position="22"/>
        <end position="30"/>
    </location>
</feature>
<evidence type="ECO:0000313" key="10">
    <source>
        <dbReference type="EMBL" id="MBK9299040.1"/>
    </source>
</evidence>
<dbReference type="EC" id="6.1.1.2" evidence="8"/>
<evidence type="ECO:0000256" key="9">
    <source>
        <dbReference type="RuleBase" id="RU363036"/>
    </source>
</evidence>
<dbReference type="InterPro" id="IPR002306">
    <property type="entry name" value="Trp-tRNA-ligase"/>
</dbReference>
<dbReference type="InterPro" id="IPR050203">
    <property type="entry name" value="Trp-tRNA_synthetase"/>
</dbReference>
<dbReference type="Pfam" id="PF00579">
    <property type="entry name" value="tRNA-synt_1b"/>
    <property type="match status" value="1"/>
</dbReference>
<comment type="subunit">
    <text evidence="8">Homodimer.</text>
</comment>
<feature type="binding site" evidence="8">
    <location>
        <position position="148"/>
    </location>
    <ligand>
        <name>L-tryptophan</name>
        <dbReference type="ChEBI" id="CHEBI:57912"/>
    </ligand>
</feature>
<protein>
    <recommendedName>
        <fullName evidence="8">Tryptophan--tRNA ligase</fullName>
        <ecNumber evidence="8">6.1.1.2</ecNumber>
    </recommendedName>
    <alternativeName>
        <fullName evidence="8">Tryptophanyl-tRNA synthetase</fullName>
        <shortName evidence="8">TrpRS</shortName>
    </alternativeName>
</protein>
<dbReference type="NCBIfam" id="TIGR00233">
    <property type="entry name" value="trpS"/>
    <property type="match status" value="1"/>
</dbReference>
<sequence length="342" mass="36819">MVPSPPSASDGARARVFSGIQPSGVLHLGNLLGATLRWTEVQHQADAIFCVVDLHALTVPRPPGEIGQATLDMATDVLASGLDPEQCIFFVQSTVPQHAELAWVMQTVTAFGELSRMTQFKEKRDRAEAGDGFISAGLFTYPALMAADILLYDTTEVPVGDDQGQHVELTRDAANRFNSRYGDTFVIPQATLPLAGARVMDLQAPTNKMSKSTDTDAGIIYLSDTPAAITKKFKRAVTDSETEVRYDRAAKPGVSNLLSILGAATGRTPEAAAEGIERYGDLKVATAQAVVELLAPIQARAAELRDDPAEVRRQLARGTERATEQAAAVMDRVWDRLGTLRS</sequence>
<comment type="catalytic activity">
    <reaction evidence="7 8">
        <text>tRNA(Trp) + L-tryptophan + ATP = L-tryptophyl-tRNA(Trp) + AMP + diphosphate + H(+)</text>
        <dbReference type="Rhea" id="RHEA:24080"/>
        <dbReference type="Rhea" id="RHEA-COMP:9671"/>
        <dbReference type="Rhea" id="RHEA-COMP:9705"/>
        <dbReference type="ChEBI" id="CHEBI:15378"/>
        <dbReference type="ChEBI" id="CHEBI:30616"/>
        <dbReference type="ChEBI" id="CHEBI:33019"/>
        <dbReference type="ChEBI" id="CHEBI:57912"/>
        <dbReference type="ChEBI" id="CHEBI:78442"/>
        <dbReference type="ChEBI" id="CHEBI:78535"/>
        <dbReference type="ChEBI" id="CHEBI:456215"/>
        <dbReference type="EC" id="6.1.1.2"/>
    </reaction>
</comment>
<organism evidence="10 11">
    <name type="scientific">Candidatus Neomicrothrix subdominans</name>
    <dbReference type="NCBI Taxonomy" id="2954438"/>
    <lineage>
        <taxon>Bacteria</taxon>
        <taxon>Bacillati</taxon>
        <taxon>Actinomycetota</taxon>
        <taxon>Acidimicrobiia</taxon>
        <taxon>Acidimicrobiales</taxon>
        <taxon>Microthrixaceae</taxon>
        <taxon>Candidatus Neomicrothrix</taxon>
    </lineage>
</organism>
<dbReference type="Gene3D" id="3.40.50.620">
    <property type="entry name" value="HUPs"/>
    <property type="match status" value="1"/>
</dbReference>
<dbReference type="FunFam" id="1.10.240.10:FF:000002">
    <property type="entry name" value="Tryptophan--tRNA ligase"/>
    <property type="match status" value="1"/>
</dbReference>
<dbReference type="GO" id="GO:0006436">
    <property type="term" value="P:tryptophanyl-tRNA aminoacylation"/>
    <property type="evidence" value="ECO:0007669"/>
    <property type="project" value="UniProtKB-UniRule"/>
</dbReference>
<keyword evidence="3 8" id="KW-0547">Nucleotide-binding</keyword>
<keyword evidence="4 8" id="KW-0067">ATP-binding</keyword>
<comment type="similarity">
    <text evidence="1 8 9">Belongs to the class-I aminoacyl-tRNA synthetase family.</text>
</comment>
<keyword evidence="2 8" id="KW-0436">Ligase</keyword>
<evidence type="ECO:0000256" key="6">
    <source>
        <dbReference type="ARBA" id="ARBA00023146"/>
    </source>
</evidence>
<evidence type="ECO:0000256" key="3">
    <source>
        <dbReference type="ARBA" id="ARBA00022741"/>
    </source>
</evidence>
<dbReference type="PANTHER" id="PTHR43766">
    <property type="entry name" value="TRYPTOPHAN--TRNA LIGASE, MITOCHONDRIAL"/>
    <property type="match status" value="1"/>
</dbReference>
<dbReference type="Proteomes" id="UP000727993">
    <property type="component" value="Unassembled WGS sequence"/>
</dbReference>
<proteinExistence type="inferred from homology"/>
<name>A0A936THP1_9ACTN</name>
<dbReference type="PRINTS" id="PR01039">
    <property type="entry name" value="TRNASYNTHTRP"/>
</dbReference>
<comment type="subcellular location">
    <subcellularLocation>
        <location evidence="8">Cytoplasm</location>
    </subcellularLocation>
</comment>
<accession>A0A936THP1</accession>
<keyword evidence="5 8" id="KW-0648">Protein biosynthesis</keyword>
<dbReference type="Gene3D" id="1.10.240.10">
    <property type="entry name" value="Tyrosyl-Transfer RNA Synthetase"/>
    <property type="match status" value="1"/>
</dbReference>
<evidence type="ECO:0000256" key="5">
    <source>
        <dbReference type="ARBA" id="ARBA00022917"/>
    </source>
</evidence>
<reference evidence="10 11" key="1">
    <citation type="submission" date="2020-10" db="EMBL/GenBank/DDBJ databases">
        <title>Connecting structure to function with the recovery of over 1000 high-quality activated sludge metagenome-assembled genomes encoding full-length rRNA genes using long-read sequencing.</title>
        <authorList>
            <person name="Singleton C.M."/>
            <person name="Petriglieri F."/>
            <person name="Kristensen J.M."/>
            <person name="Kirkegaard R.H."/>
            <person name="Michaelsen T.Y."/>
            <person name="Andersen M.H."/>
            <person name="Karst S.M."/>
            <person name="Dueholm M.S."/>
            <person name="Nielsen P.H."/>
            <person name="Albertsen M."/>
        </authorList>
    </citation>
    <scope>NUCLEOTIDE SEQUENCE [LARGE SCALE GENOMIC DNA]</scope>
    <source>
        <strain evidence="10">Lyne_18-Q3-R50-59_MAXAC.006</strain>
    </source>
</reference>
<dbReference type="InterPro" id="IPR002305">
    <property type="entry name" value="aa-tRNA-synth_Ic"/>
</dbReference>
<evidence type="ECO:0000256" key="8">
    <source>
        <dbReference type="HAMAP-Rule" id="MF_00140"/>
    </source>
</evidence>
<evidence type="ECO:0000256" key="1">
    <source>
        <dbReference type="ARBA" id="ARBA00005594"/>
    </source>
</evidence>
<feature type="binding site" evidence="8">
    <location>
        <begin position="29"/>
        <end position="30"/>
    </location>
    <ligand>
        <name>ATP</name>
        <dbReference type="ChEBI" id="CHEBI:30616"/>
    </ligand>
</feature>
<dbReference type="CDD" id="cd00806">
    <property type="entry name" value="TrpRS_core"/>
    <property type="match status" value="1"/>
</dbReference>
<evidence type="ECO:0000256" key="2">
    <source>
        <dbReference type="ARBA" id="ARBA00022598"/>
    </source>
</evidence>
<dbReference type="InterPro" id="IPR001412">
    <property type="entry name" value="aa-tRNA-synth_I_CS"/>
</dbReference>
<dbReference type="GO" id="GO:0005524">
    <property type="term" value="F:ATP binding"/>
    <property type="evidence" value="ECO:0007669"/>
    <property type="project" value="UniProtKB-UniRule"/>
</dbReference>
<feature type="binding site" evidence="8">
    <location>
        <position position="199"/>
    </location>
    <ligand>
        <name>ATP</name>
        <dbReference type="ChEBI" id="CHEBI:30616"/>
    </ligand>
</feature>
<evidence type="ECO:0000313" key="11">
    <source>
        <dbReference type="Proteomes" id="UP000727993"/>
    </source>
</evidence>
<feature type="binding site" evidence="8">
    <location>
        <begin position="208"/>
        <end position="212"/>
    </location>
    <ligand>
        <name>ATP</name>
        <dbReference type="ChEBI" id="CHEBI:30616"/>
    </ligand>
</feature>
<evidence type="ECO:0000256" key="4">
    <source>
        <dbReference type="ARBA" id="ARBA00022840"/>
    </source>
</evidence>